<dbReference type="PANTHER" id="PTHR23360">
    <property type="entry name" value="G-PROTEIN COUPLED RECEPTORS FAMILY 1 PROFILE DOMAIN-CONTAINING PROTEIN-RELATED"/>
    <property type="match status" value="1"/>
</dbReference>
<dbReference type="SUPFAM" id="SSF81321">
    <property type="entry name" value="Family A G protein-coupled receptor-like"/>
    <property type="match status" value="1"/>
</dbReference>
<dbReference type="Gene3D" id="1.20.1070.10">
    <property type="entry name" value="Rhodopsin 7-helix transmembrane proteins"/>
    <property type="match status" value="1"/>
</dbReference>
<evidence type="ECO:0000313" key="2">
    <source>
        <dbReference type="EMBL" id="KAL1245227.1"/>
    </source>
</evidence>
<feature type="transmembrane region" description="Helical" evidence="1">
    <location>
        <begin position="20"/>
        <end position="46"/>
    </location>
</feature>
<comment type="caution">
    <text evidence="2">The sequence shown here is derived from an EMBL/GenBank/DDBJ whole genome shotgun (WGS) entry which is preliminary data.</text>
</comment>
<feature type="transmembrane region" description="Helical" evidence="1">
    <location>
        <begin position="271"/>
        <end position="288"/>
    </location>
</feature>
<evidence type="ECO:0000313" key="3">
    <source>
        <dbReference type="Proteomes" id="UP001558632"/>
    </source>
</evidence>
<gene>
    <name evidence="2" type="ORF">TSPI_00238</name>
</gene>
<sequence length="376" mass="42328">MEVDNVTVMSAPTQKETVSFRMVSLFIVGLVAVLTNATFLFLLYRLKERKNFFFLQGFAWGSVVNGLADLVGFFRRLIAIHSEARLMTRFQCLLQGVNLMPFFVGETVGTVSIFFLCSERFLSIYKPYQSIQATSSVTRKVGTGTILSLAVFTVAISFYVVKVEGDQYVRSSCFGNEVLGRLFYDIHYTLNACIGLATVLLYMVTFALIKRKTRNSIGAVADIQLRRQVVVTKRLSSLLLSTFLLQVVPFFLLALSTWSESLWKPLISVTIWPRGIGMSIYPVVLIAVQPELRLEAARILENLKPTPPLRSLRQQRNKCNSRTKVATLINYAATMNEHRGSTLGRPKIVFEENCPSKIDFSDVDKIFHKITATSGR</sequence>
<dbReference type="InterPro" id="IPR047130">
    <property type="entry name" value="7TM_GPCR_Srsx_nematod"/>
</dbReference>
<keyword evidence="1" id="KW-0812">Transmembrane</keyword>
<feature type="transmembrane region" description="Helical" evidence="1">
    <location>
        <begin position="99"/>
        <end position="122"/>
    </location>
</feature>
<evidence type="ECO:0000256" key="1">
    <source>
        <dbReference type="SAM" id="Phobius"/>
    </source>
</evidence>
<organism evidence="2 3">
    <name type="scientific">Trichinella spiralis</name>
    <name type="common">Trichina worm</name>
    <dbReference type="NCBI Taxonomy" id="6334"/>
    <lineage>
        <taxon>Eukaryota</taxon>
        <taxon>Metazoa</taxon>
        <taxon>Ecdysozoa</taxon>
        <taxon>Nematoda</taxon>
        <taxon>Enoplea</taxon>
        <taxon>Dorylaimia</taxon>
        <taxon>Trichinellida</taxon>
        <taxon>Trichinellidae</taxon>
        <taxon>Trichinella</taxon>
    </lineage>
</organism>
<keyword evidence="3" id="KW-1185">Reference proteome</keyword>
<protein>
    <submittedName>
        <fullName evidence="2">Protein-glutamate methylesterase/protein-glutamine glutaminase</fullName>
    </submittedName>
</protein>
<dbReference type="Proteomes" id="UP001558632">
    <property type="component" value="Unassembled WGS sequence"/>
</dbReference>
<accession>A0ABR3KXK5</accession>
<dbReference type="EMBL" id="JBEUSY010000106">
    <property type="protein sequence ID" value="KAL1245227.1"/>
    <property type="molecule type" value="Genomic_DNA"/>
</dbReference>
<keyword evidence="1" id="KW-1133">Transmembrane helix</keyword>
<feature type="transmembrane region" description="Helical" evidence="1">
    <location>
        <begin position="143"/>
        <end position="161"/>
    </location>
</feature>
<feature type="transmembrane region" description="Helical" evidence="1">
    <location>
        <begin position="58"/>
        <end position="79"/>
    </location>
</feature>
<name>A0ABR3KXK5_TRISP</name>
<keyword evidence="1" id="KW-0472">Membrane</keyword>
<reference evidence="2 3" key="1">
    <citation type="submission" date="2024-07" db="EMBL/GenBank/DDBJ databases">
        <title>Enhanced genomic and transcriptomic resources for Trichinella pseudospiralis and T. spiralis underpin the discovery of pronounced molecular differences between stages and species.</title>
        <authorList>
            <person name="Pasi K.K."/>
            <person name="La Rosa G."/>
            <person name="Gomez-Morales M.A."/>
            <person name="Tosini F."/>
            <person name="Sumanam S."/>
            <person name="Young N.D."/>
            <person name="Chang B.C."/>
            <person name="Robin G.B."/>
        </authorList>
    </citation>
    <scope>NUCLEOTIDE SEQUENCE [LARGE SCALE GENOMIC DNA]</scope>
    <source>
        <strain evidence="2">ISS534</strain>
    </source>
</reference>
<feature type="transmembrane region" description="Helical" evidence="1">
    <location>
        <begin position="188"/>
        <end position="209"/>
    </location>
</feature>
<proteinExistence type="predicted"/>
<feature type="transmembrane region" description="Helical" evidence="1">
    <location>
        <begin position="235"/>
        <end position="259"/>
    </location>
</feature>